<reference evidence="2" key="1">
    <citation type="submission" date="2022-08" db="EMBL/GenBank/DDBJ databases">
        <authorList>
            <consortium name="DOE Joint Genome Institute"/>
            <person name="Min B."/>
            <person name="Riley R."/>
            <person name="Sierra-Patev S."/>
            <person name="Naranjo-Ortiz M."/>
            <person name="Looney B."/>
            <person name="Konkel Z."/>
            <person name="Slot J.C."/>
            <person name="Sakamoto Y."/>
            <person name="Steenwyk J.L."/>
            <person name="Rokas A."/>
            <person name="Carro J."/>
            <person name="Camarero S."/>
            <person name="Ferreira P."/>
            <person name="Molpeceres G."/>
            <person name="Ruiz-Duenas F.J."/>
            <person name="Serrano A."/>
            <person name="Henrissat B."/>
            <person name="Drula E."/>
            <person name="Hughes K.W."/>
            <person name="Mata J.L."/>
            <person name="Ishikawa N.K."/>
            <person name="Vargas-Isla R."/>
            <person name="Ushijima S."/>
            <person name="Smith C.A."/>
            <person name="Ahrendt S."/>
            <person name="Andreopoulos W."/>
            <person name="He G."/>
            <person name="Labutti K."/>
            <person name="Lipzen A."/>
            <person name="Ng V."/>
            <person name="Sandor L."/>
            <person name="Barry K."/>
            <person name="Martinez A.T."/>
            <person name="Xiao Y."/>
            <person name="Gibbons J.G."/>
            <person name="Terashima K."/>
            <person name="Hibbett D.S."/>
            <person name="Grigoriev I.V."/>
        </authorList>
    </citation>
    <scope>NUCLEOTIDE SEQUENCE</scope>
    <source>
        <strain evidence="2">TFB10291</strain>
    </source>
</reference>
<protein>
    <recommendedName>
        <fullName evidence="4">Secreted protein</fullName>
    </recommendedName>
</protein>
<feature type="signal peptide" evidence="1">
    <location>
        <begin position="1"/>
        <end position="15"/>
    </location>
</feature>
<gene>
    <name evidence="2" type="ORF">GGU10DRAFT_361686</name>
</gene>
<evidence type="ECO:0000313" key="2">
    <source>
        <dbReference type="EMBL" id="KAJ3783153.1"/>
    </source>
</evidence>
<sequence>MFWVLVLRVVVGWYGKVNDVVRALIVAQLRISTFVNSMWIAPPSSLGAVNDLTRVVSSGMRCLGTIFASSNFSISLETRPVQERLVEVIMLGITLIRMFCSLRLPKSFNSFQ</sequence>
<evidence type="ECO:0008006" key="4">
    <source>
        <dbReference type="Google" id="ProtNLM"/>
    </source>
</evidence>
<organism evidence="2 3">
    <name type="scientific">Lentinula aff. detonsa</name>
    <dbReference type="NCBI Taxonomy" id="2804958"/>
    <lineage>
        <taxon>Eukaryota</taxon>
        <taxon>Fungi</taxon>
        <taxon>Dikarya</taxon>
        <taxon>Basidiomycota</taxon>
        <taxon>Agaricomycotina</taxon>
        <taxon>Agaricomycetes</taxon>
        <taxon>Agaricomycetidae</taxon>
        <taxon>Agaricales</taxon>
        <taxon>Marasmiineae</taxon>
        <taxon>Omphalotaceae</taxon>
        <taxon>Lentinula</taxon>
    </lineage>
</organism>
<comment type="caution">
    <text evidence="2">The sequence shown here is derived from an EMBL/GenBank/DDBJ whole genome shotgun (WGS) entry which is preliminary data.</text>
</comment>
<feature type="chain" id="PRO_5041332899" description="Secreted protein" evidence="1">
    <location>
        <begin position="16"/>
        <end position="112"/>
    </location>
</feature>
<dbReference type="AlphaFoldDB" id="A0AA38NKI8"/>
<proteinExistence type="predicted"/>
<dbReference type="EMBL" id="MU793434">
    <property type="protein sequence ID" value="KAJ3783153.1"/>
    <property type="molecule type" value="Genomic_DNA"/>
</dbReference>
<keyword evidence="3" id="KW-1185">Reference proteome</keyword>
<dbReference type="Proteomes" id="UP001163798">
    <property type="component" value="Unassembled WGS sequence"/>
</dbReference>
<evidence type="ECO:0000256" key="1">
    <source>
        <dbReference type="SAM" id="SignalP"/>
    </source>
</evidence>
<name>A0AA38NKI8_9AGAR</name>
<accession>A0AA38NKI8</accession>
<evidence type="ECO:0000313" key="3">
    <source>
        <dbReference type="Proteomes" id="UP001163798"/>
    </source>
</evidence>
<keyword evidence="1" id="KW-0732">Signal</keyword>